<evidence type="ECO:0000313" key="3">
    <source>
        <dbReference type="EMBL" id="WEX80363.1"/>
    </source>
</evidence>
<reference evidence="3 4" key="1">
    <citation type="submission" date="2023-03" db="EMBL/GenBank/DDBJ databases">
        <authorList>
            <person name="Kaur S."/>
            <person name="Espinosa-Saiz D."/>
            <person name="Velazquez E."/>
            <person name="Menendez E."/>
            <person name="diCenzo G.C."/>
        </authorList>
    </citation>
    <scope>NUCLEOTIDE SEQUENCE [LARGE SCALE GENOMIC DNA]</scope>
    <source>
        <strain evidence="3 4">LMG 27395</strain>
    </source>
</reference>
<evidence type="ECO:0000313" key="4">
    <source>
        <dbReference type="Proteomes" id="UP001235547"/>
    </source>
</evidence>
<feature type="region of interest" description="Disordered" evidence="1">
    <location>
        <begin position="86"/>
        <end position="112"/>
    </location>
</feature>
<dbReference type="Gene3D" id="3.90.1670.10">
    <property type="entry name" value="FdhE-like domain"/>
    <property type="match status" value="1"/>
</dbReference>
<dbReference type="Pfam" id="PF04216">
    <property type="entry name" value="FdhE_N"/>
    <property type="match status" value="1"/>
</dbReference>
<feature type="compositionally biased region" description="Basic residues" evidence="1">
    <location>
        <begin position="96"/>
        <end position="112"/>
    </location>
</feature>
<keyword evidence="4" id="KW-1185">Reference proteome</keyword>
<feature type="domain" description="FdhE N-terminal" evidence="2">
    <location>
        <begin position="20"/>
        <end position="85"/>
    </location>
</feature>
<dbReference type="EMBL" id="CP120370">
    <property type="protein sequence ID" value="WEX80363.1"/>
    <property type="molecule type" value="Genomic_DNA"/>
</dbReference>
<proteinExistence type="predicted"/>
<sequence length="112" mass="12065">MKHKDAAAPDPTAIGDVSSPPFARLPDPTSLFAARAARLRQLAEASDLAPYLHFLAGLAAAQHIIQGDLPAAESPDAATLMRARVRNAAASPQRDRGRRSDRRHLRPSVRAR</sequence>
<dbReference type="SUPFAM" id="SSF144020">
    <property type="entry name" value="FdhE-like"/>
    <property type="match status" value="1"/>
</dbReference>
<dbReference type="InterPro" id="IPR056774">
    <property type="entry name" value="FdhE_N"/>
</dbReference>
<dbReference type="Proteomes" id="UP001235547">
    <property type="component" value="Chromosome 2"/>
</dbReference>
<name>A0ABY8CT30_9HYPH</name>
<accession>A0ABY8CT30</accession>
<gene>
    <name evidence="3" type="ORF">PYH38_001794</name>
</gene>
<evidence type="ECO:0000259" key="2">
    <source>
        <dbReference type="Pfam" id="PF04216"/>
    </source>
</evidence>
<organism evidence="3 4">
    <name type="scientific">Sinorhizobium numidicum</name>
    <dbReference type="NCBI Taxonomy" id="680248"/>
    <lineage>
        <taxon>Bacteria</taxon>
        <taxon>Pseudomonadati</taxon>
        <taxon>Pseudomonadota</taxon>
        <taxon>Alphaproteobacteria</taxon>
        <taxon>Hyphomicrobiales</taxon>
        <taxon>Rhizobiaceae</taxon>
        <taxon>Sinorhizobium/Ensifer group</taxon>
        <taxon>Sinorhizobium</taxon>
    </lineage>
</organism>
<dbReference type="InterPro" id="IPR024064">
    <property type="entry name" value="FdhE-like_sf"/>
</dbReference>
<protein>
    <submittedName>
        <fullName evidence="3">Formate dehydrogenase accessory protein FdhE</fullName>
    </submittedName>
</protein>
<evidence type="ECO:0000256" key="1">
    <source>
        <dbReference type="SAM" id="MobiDB-lite"/>
    </source>
</evidence>
<feature type="region of interest" description="Disordered" evidence="1">
    <location>
        <begin position="1"/>
        <end position="25"/>
    </location>
</feature>